<evidence type="ECO:0000313" key="4">
    <source>
        <dbReference type="EMBL" id="KAK7053154.1"/>
    </source>
</evidence>
<name>A0AAW0DP50_9AGAR</name>
<organism evidence="4 5">
    <name type="scientific">Paramarasmius palmivorus</name>
    <dbReference type="NCBI Taxonomy" id="297713"/>
    <lineage>
        <taxon>Eukaryota</taxon>
        <taxon>Fungi</taxon>
        <taxon>Dikarya</taxon>
        <taxon>Basidiomycota</taxon>
        <taxon>Agaricomycotina</taxon>
        <taxon>Agaricomycetes</taxon>
        <taxon>Agaricomycetidae</taxon>
        <taxon>Agaricales</taxon>
        <taxon>Marasmiineae</taxon>
        <taxon>Marasmiaceae</taxon>
        <taxon>Paramarasmius</taxon>
    </lineage>
</organism>
<accession>A0AAW0DP50</accession>
<evidence type="ECO:0000256" key="2">
    <source>
        <dbReference type="ARBA" id="ARBA00023445"/>
    </source>
</evidence>
<dbReference type="PANTHER" id="PTHR10366">
    <property type="entry name" value="NAD DEPENDENT EPIMERASE/DEHYDRATASE"/>
    <property type="match status" value="1"/>
</dbReference>
<protein>
    <recommendedName>
        <fullName evidence="3">NAD-dependent epimerase/dehydratase domain-containing protein</fullName>
    </recommendedName>
</protein>
<dbReference type="PANTHER" id="PTHR10366:SF564">
    <property type="entry name" value="STEROL-4-ALPHA-CARBOXYLATE 3-DEHYDROGENASE, DECARBOXYLATING"/>
    <property type="match status" value="1"/>
</dbReference>
<dbReference type="Pfam" id="PF01370">
    <property type="entry name" value="Epimerase"/>
    <property type="match status" value="1"/>
</dbReference>
<dbReference type="GO" id="GO:0016616">
    <property type="term" value="F:oxidoreductase activity, acting on the CH-OH group of donors, NAD or NADP as acceptor"/>
    <property type="evidence" value="ECO:0007669"/>
    <property type="project" value="TreeGrafter"/>
</dbReference>
<evidence type="ECO:0000313" key="5">
    <source>
        <dbReference type="Proteomes" id="UP001383192"/>
    </source>
</evidence>
<comment type="caution">
    <text evidence="4">The sequence shown here is derived from an EMBL/GenBank/DDBJ whole genome shotgun (WGS) entry which is preliminary data.</text>
</comment>
<keyword evidence="1" id="KW-0560">Oxidoreductase</keyword>
<dbReference type="SUPFAM" id="SSF51735">
    <property type="entry name" value="NAD(P)-binding Rossmann-fold domains"/>
    <property type="match status" value="1"/>
</dbReference>
<dbReference type="InterPro" id="IPR001509">
    <property type="entry name" value="Epimerase_deHydtase"/>
</dbReference>
<evidence type="ECO:0000256" key="1">
    <source>
        <dbReference type="ARBA" id="ARBA00023002"/>
    </source>
</evidence>
<comment type="similarity">
    <text evidence="2">Belongs to the NAD(P)-dependent epimerase/dehydratase family. Dihydroflavonol-4-reductase subfamily.</text>
</comment>
<dbReference type="InterPro" id="IPR050425">
    <property type="entry name" value="NAD(P)_dehydrat-like"/>
</dbReference>
<reference evidence="4 5" key="1">
    <citation type="submission" date="2024-01" db="EMBL/GenBank/DDBJ databases">
        <title>A draft genome for a cacao thread blight-causing isolate of Paramarasmius palmivorus.</title>
        <authorList>
            <person name="Baruah I.K."/>
            <person name="Bukari Y."/>
            <person name="Amoako-Attah I."/>
            <person name="Meinhardt L.W."/>
            <person name="Bailey B.A."/>
            <person name="Cohen S.P."/>
        </authorList>
    </citation>
    <scope>NUCLEOTIDE SEQUENCE [LARGE SCALE GENOMIC DNA]</scope>
    <source>
        <strain evidence="4 5">GH-12</strain>
    </source>
</reference>
<dbReference type="Proteomes" id="UP001383192">
    <property type="component" value="Unassembled WGS sequence"/>
</dbReference>
<gene>
    <name evidence="4" type="ORF">VNI00_003773</name>
</gene>
<feature type="domain" description="NAD-dependent epimerase/dehydratase" evidence="3">
    <location>
        <begin position="10"/>
        <end position="184"/>
    </location>
</feature>
<proteinExistence type="inferred from homology"/>
<dbReference type="Gene3D" id="3.40.50.720">
    <property type="entry name" value="NAD(P)-binding Rossmann-like Domain"/>
    <property type="match status" value="1"/>
</dbReference>
<keyword evidence="5" id="KW-1185">Reference proteome</keyword>
<dbReference type="AlphaFoldDB" id="A0AAW0DP50"/>
<dbReference type="EMBL" id="JAYKXP010000010">
    <property type="protein sequence ID" value="KAK7053154.1"/>
    <property type="molecule type" value="Genomic_DNA"/>
</dbReference>
<evidence type="ECO:0000259" key="3">
    <source>
        <dbReference type="Pfam" id="PF01370"/>
    </source>
</evidence>
<sequence>MSNLNWQQTIFVTGSTGFIGSHVLDELLGQGYRVKCAVRPGAKTGHLKLRYSSEIDNNRLQVVDMLDISTAQLQDDLQGVDALIHLASPPGRATAEQIYQGSVEGSLNILRQAEAAGIKRVIVTGMIQVKLGHPLTKEEVLRSDDPFAIYESCKILTEQAIWEWAKSHPHVDVTLSTVPPLFGRPVLTDVLLVALPLTYGPYTPNFYLPAPAFPGVNTFLYQLIVPDGAYSPTGIYVDVRDAAKAHVGALRSPFVSSLSKDRKQIVLGSPYTIDFKEAVRLLDAKRPALKDRLIRNDPKALNEEPLSCNYERIEQILGLKREQFVPLEVTLLDTIDDYVVRENAWISQGYKFEIPHY</sequence>
<dbReference type="InterPro" id="IPR036291">
    <property type="entry name" value="NAD(P)-bd_dom_sf"/>
</dbReference>